<name>A0A9E8NAU4_9BACT</name>
<protein>
    <submittedName>
        <fullName evidence="1">Uncharacterized protein</fullName>
    </submittedName>
</protein>
<dbReference type="EMBL" id="CP112998">
    <property type="protein sequence ID" value="WAC10944.1"/>
    <property type="molecule type" value="Genomic_DNA"/>
</dbReference>
<dbReference type="RefSeq" id="WP_255772968.1">
    <property type="nucleotide sequence ID" value="NZ_CP112998.1"/>
</dbReference>
<dbReference type="AlphaFoldDB" id="A0A9E8NAU4"/>
<gene>
    <name evidence="1" type="ORF">ON006_24755</name>
</gene>
<proteinExistence type="predicted"/>
<reference evidence="1" key="1">
    <citation type="submission" date="2022-11" db="EMBL/GenBank/DDBJ databases">
        <title>Dyadobacter pollutisoli sp. nov., isolated from plastic dumped soil.</title>
        <authorList>
            <person name="Kim J.M."/>
            <person name="Kim K.R."/>
            <person name="Lee J.K."/>
            <person name="Hao L."/>
            <person name="Jeon C.O."/>
        </authorList>
    </citation>
    <scope>NUCLEOTIDE SEQUENCE</scope>
    <source>
        <strain evidence="1">U1</strain>
    </source>
</reference>
<accession>A0A9E8NAU4</accession>
<dbReference type="KEGG" id="dpf:ON006_24755"/>
<sequence>MKDLEIRLKNNPDSLVTMDQMCFIANSVNFKVHHEPVCKVAD</sequence>
<dbReference type="Proteomes" id="UP001164653">
    <property type="component" value="Chromosome"/>
</dbReference>
<keyword evidence="2" id="KW-1185">Reference proteome</keyword>
<evidence type="ECO:0000313" key="1">
    <source>
        <dbReference type="EMBL" id="WAC10944.1"/>
    </source>
</evidence>
<evidence type="ECO:0000313" key="2">
    <source>
        <dbReference type="Proteomes" id="UP001164653"/>
    </source>
</evidence>
<organism evidence="1 2">
    <name type="scientific">Dyadobacter pollutisoli</name>
    <dbReference type="NCBI Taxonomy" id="2910158"/>
    <lineage>
        <taxon>Bacteria</taxon>
        <taxon>Pseudomonadati</taxon>
        <taxon>Bacteroidota</taxon>
        <taxon>Cytophagia</taxon>
        <taxon>Cytophagales</taxon>
        <taxon>Spirosomataceae</taxon>
        <taxon>Dyadobacter</taxon>
    </lineage>
</organism>